<gene>
    <name evidence="1" type="ORF">LCGC14_1330800</name>
</gene>
<reference evidence="1" key="1">
    <citation type="journal article" date="2015" name="Nature">
        <title>Complex archaea that bridge the gap between prokaryotes and eukaryotes.</title>
        <authorList>
            <person name="Spang A."/>
            <person name="Saw J.H."/>
            <person name="Jorgensen S.L."/>
            <person name="Zaremba-Niedzwiedzka K."/>
            <person name="Martijn J."/>
            <person name="Lind A.E."/>
            <person name="van Eijk R."/>
            <person name="Schleper C."/>
            <person name="Guy L."/>
            <person name="Ettema T.J."/>
        </authorList>
    </citation>
    <scope>NUCLEOTIDE SEQUENCE</scope>
</reference>
<sequence>MTEATQADKLMTERDLATWLEDLLTRTDWLWCHFRPAQTKDSWRTAITGHKGWFDYVAARGARLLLIELKSRKGKLSHDQKDWHDAIDLMNSLRIMKGYDNPVEKYLIRPSDRNFIESLLQVT</sequence>
<dbReference type="Gene3D" id="3.40.1350.10">
    <property type="match status" value="1"/>
</dbReference>
<comment type="caution">
    <text evidence="1">The sequence shown here is derived from an EMBL/GenBank/DDBJ whole genome shotgun (WGS) entry which is preliminary data.</text>
</comment>
<dbReference type="GO" id="GO:0003676">
    <property type="term" value="F:nucleic acid binding"/>
    <property type="evidence" value="ECO:0007669"/>
    <property type="project" value="InterPro"/>
</dbReference>
<evidence type="ECO:0000313" key="1">
    <source>
        <dbReference type="EMBL" id="KKM81333.1"/>
    </source>
</evidence>
<protein>
    <recommendedName>
        <fullName evidence="2">VRR-NUC domain-containing protein</fullName>
    </recommendedName>
</protein>
<proteinExistence type="predicted"/>
<evidence type="ECO:0008006" key="2">
    <source>
        <dbReference type="Google" id="ProtNLM"/>
    </source>
</evidence>
<name>A0A0F9KHC7_9ZZZZ</name>
<organism evidence="1">
    <name type="scientific">marine sediment metagenome</name>
    <dbReference type="NCBI Taxonomy" id="412755"/>
    <lineage>
        <taxon>unclassified sequences</taxon>
        <taxon>metagenomes</taxon>
        <taxon>ecological metagenomes</taxon>
    </lineage>
</organism>
<accession>A0A0F9KHC7</accession>
<dbReference type="InterPro" id="IPR011856">
    <property type="entry name" value="tRNA_endonuc-like_dom_sf"/>
</dbReference>
<dbReference type="AlphaFoldDB" id="A0A0F9KHC7"/>
<dbReference type="EMBL" id="LAZR01008034">
    <property type="protein sequence ID" value="KKM81333.1"/>
    <property type="molecule type" value="Genomic_DNA"/>
</dbReference>